<dbReference type="Proteomes" id="UP000294292">
    <property type="component" value="Chromosome"/>
</dbReference>
<sequence>MRAEDSTGIQQTTKYSTSVMEAVRLSLFIESNSTHLDQLIETMTKVEVMDSYLESFGHEVKGKEVREVVKGVFGADLNCISEKNYGSKLSIYPVSVMQSLRISLNVDPDTTELDTQIMAMTKNEVMDRSIEAHGYSLTGEDARVVINQIFGVNLDGISGLEHVGISIYSKGQWILQGDTDLFFISSNLDDVELYLATTAYFKETTGSNQFPDSLKQTVMSFGFTYNADVDHFFYRNPTNESVSDALKGQVLRSIVGTIHELIEIDSLLEKRSAR</sequence>
<gene>
    <name evidence="1" type="ORF">E2636_15920</name>
</gene>
<accession>A0A4P7A146</accession>
<reference evidence="1 2" key="1">
    <citation type="submission" date="2019-03" db="EMBL/GenBank/DDBJ databases">
        <title>Complete genome sequence of Paenisporosarcina antarctica CGMCC 1.6503T.</title>
        <authorList>
            <person name="Rong J.-C."/>
            <person name="Chi N.-Y."/>
            <person name="Zhang Q.-F."/>
        </authorList>
    </citation>
    <scope>NUCLEOTIDE SEQUENCE [LARGE SCALE GENOMIC DNA]</scope>
    <source>
        <strain evidence="1 2">CGMCC 1.6503</strain>
    </source>
</reference>
<name>A0A4P7A146_9BACL</name>
<keyword evidence="2" id="KW-1185">Reference proteome</keyword>
<dbReference type="RefSeq" id="WP_134211089.1">
    <property type="nucleotide sequence ID" value="NZ_CP038015.1"/>
</dbReference>
<dbReference type="EMBL" id="CP038015">
    <property type="protein sequence ID" value="QBP42542.1"/>
    <property type="molecule type" value="Genomic_DNA"/>
</dbReference>
<evidence type="ECO:0000313" key="2">
    <source>
        <dbReference type="Proteomes" id="UP000294292"/>
    </source>
</evidence>
<organism evidence="1 2">
    <name type="scientific">Paenisporosarcina antarctica</name>
    <dbReference type="NCBI Taxonomy" id="417367"/>
    <lineage>
        <taxon>Bacteria</taxon>
        <taxon>Bacillati</taxon>
        <taxon>Bacillota</taxon>
        <taxon>Bacilli</taxon>
        <taxon>Bacillales</taxon>
        <taxon>Caryophanaceae</taxon>
        <taxon>Paenisporosarcina</taxon>
    </lineage>
</organism>
<evidence type="ECO:0000313" key="1">
    <source>
        <dbReference type="EMBL" id="QBP42542.1"/>
    </source>
</evidence>
<dbReference type="KEGG" id="panc:E2636_15920"/>
<dbReference type="OrthoDB" id="2573403at2"/>
<dbReference type="AlphaFoldDB" id="A0A4P7A146"/>
<protein>
    <submittedName>
        <fullName evidence="1">Uncharacterized protein</fullName>
    </submittedName>
</protein>
<proteinExistence type="predicted"/>